<proteinExistence type="predicted"/>
<keyword evidence="7" id="KW-1185">Reference proteome</keyword>
<keyword evidence="4" id="KW-0539">Nucleus</keyword>
<evidence type="ECO:0000256" key="5">
    <source>
        <dbReference type="SAM" id="MobiDB-lite"/>
    </source>
</evidence>
<evidence type="ECO:0000313" key="7">
    <source>
        <dbReference type="Proteomes" id="UP000683360"/>
    </source>
</evidence>
<feature type="compositionally biased region" description="Basic and acidic residues" evidence="5">
    <location>
        <begin position="142"/>
        <end position="162"/>
    </location>
</feature>
<dbReference type="GO" id="GO:0006355">
    <property type="term" value="P:regulation of DNA-templated transcription"/>
    <property type="evidence" value="ECO:0007669"/>
    <property type="project" value="InterPro"/>
</dbReference>
<dbReference type="GO" id="GO:0005634">
    <property type="term" value="C:nucleus"/>
    <property type="evidence" value="ECO:0007669"/>
    <property type="project" value="UniProtKB-SubCell"/>
</dbReference>
<feature type="region of interest" description="Disordered" evidence="5">
    <location>
        <begin position="1"/>
        <end position="116"/>
    </location>
</feature>
<protein>
    <submittedName>
        <fullName evidence="6">GON4L</fullName>
    </submittedName>
</protein>
<feature type="region of interest" description="Disordered" evidence="5">
    <location>
        <begin position="1306"/>
        <end position="1334"/>
    </location>
</feature>
<feature type="compositionally biased region" description="Basic residues" evidence="5">
    <location>
        <begin position="168"/>
        <end position="192"/>
    </location>
</feature>
<feature type="region of interest" description="Disordered" evidence="5">
    <location>
        <begin position="128"/>
        <end position="228"/>
    </location>
</feature>
<comment type="subcellular location">
    <subcellularLocation>
        <location evidence="1">Nucleus</location>
    </subcellularLocation>
</comment>
<name>A0A8S3VJS4_MYTED</name>
<dbReference type="PANTHER" id="PTHR16088">
    <property type="entry name" value="YY1 ASSOCIATED PROTEIN-RELATED"/>
    <property type="match status" value="1"/>
</dbReference>
<evidence type="ECO:0000256" key="1">
    <source>
        <dbReference type="ARBA" id="ARBA00004123"/>
    </source>
</evidence>
<feature type="compositionally biased region" description="Acidic residues" evidence="5">
    <location>
        <begin position="1368"/>
        <end position="1387"/>
    </location>
</feature>
<evidence type="ECO:0000256" key="2">
    <source>
        <dbReference type="ARBA" id="ARBA00023015"/>
    </source>
</evidence>
<evidence type="ECO:0000256" key="4">
    <source>
        <dbReference type="ARBA" id="ARBA00023242"/>
    </source>
</evidence>
<feature type="compositionally biased region" description="Basic and acidic residues" evidence="5">
    <location>
        <begin position="14"/>
        <end position="35"/>
    </location>
</feature>
<dbReference type="SUPFAM" id="SSF47762">
    <property type="entry name" value="PAH2 domain"/>
    <property type="match status" value="1"/>
</dbReference>
<keyword evidence="3" id="KW-0804">Transcription</keyword>
<comment type="caution">
    <text evidence="6">The sequence shown here is derived from an EMBL/GenBank/DDBJ whole genome shotgun (WGS) entry which is preliminary data.</text>
</comment>
<gene>
    <name evidence="6" type="ORF">MEDL_66756</name>
</gene>
<dbReference type="OrthoDB" id="6257037at2759"/>
<dbReference type="GO" id="GO:0003712">
    <property type="term" value="F:transcription coregulator activity"/>
    <property type="evidence" value="ECO:0007669"/>
    <property type="project" value="TreeGrafter"/>
</dbReference>
<feature type="region of interest" description="Disordered" evidence="5">
    <location>
        <begin position="1349"/>
        <end position="1387"/>
    </location>
</feature>
<feature type="region of interest" description="Disordered" evidence="5">
    <location>
        <begin position="652"/>
        <end position="674"/>
    </location>
</feature>
<feature type="compositionally biased region" description="Polar residues" evidence="5">
    <location>
        <begin position="1199"/>
        <end position="1210"/>
    </location>
</feature>
<reference evidence="6" key="1">
    <citation type="submission" date="2021-03" db="EMBL/GenBank/DDBJ databases">
        <authorList>
            <person name="Bekaert M."/>
        </authorList>
    </citation>
    <scope>NUCLEOTIDE SEQUENCE</scope>
</reference>
<evidence type="ECO:0000256" key="3">
    <source>
        <dbReference type="ARBA" id="ARBA00023163"/>
    </source>
</evidence>
<dbReference type="Proteomes" id="UP000683360">
    <property type="component" value="Unassembled WGS sequence"/>
</dbReference>
<sequence length="1522" mass="170628">MSSDKSDNIVQEGGEEKIGKKSEMLEEDSKADTPLKDVSNSSSPTIGTPPQVSVSLETPPQVTISSATPPQLSTSSETPPQTSKEFLFTPPSQPPPKPSTSSMSSSHNTDEDNLDFIKEQLNFLNNESGELATPIHKSNKQKRQDLARKHYDLAGKRKEFRSPVKQFLKLHNRGIKRSPQKIKPRKPKRVRRSIGFAEKSPDKGHNSSGAEADTSEDDSSDDNWKIIDDSSDNEIDKALEENASRQNLTVVNVKNILHQVITNEDVVAMVKNTLHDMAEEDSESLLVPATYEPKMTRSKFKEVLEKDGTIHHPWPLSPLKKKERLTTSFLDLPLPDDDEDGDDEYNPEKEIEMGSYSDEDSESVASSQVSDLGSPRPSTPATPSSTISRFSDLDKTPSVQGEDELKSPMGPPARLPVSATKSMLGKRYHMAMAESDRKAKQAEEETIALRTRSKLSLHDTSLLELESNFVAPDITWDMYETSCDDKDWMTFLTGLQKIPGKEMNELMDELLEAYQDTDTLEEGEKELLKKRAIETVKISTKKSSKSVCPSIEVGLTESQRIQLEHQMRKHVQLLSQMYVLAAGNIQDYQEVKENSRFLLNELQKFSEVNSTLTSYSAYKACNLEEAVEMVNEDKEFVQIDPKNVIVNNRMRPKKTQLSPAKRSRKANIEKNSKSVSPEKGIENMLCRNYKQLSEKKKDLIYSVLGQGANFNEPSSLLPRSYLPNLTTQQREIFWRSLIFIYSDYLPLGNLLISRDFSKSPRVCFTEAEDNLLALGLEQFRNLPYHRRLIQKFMLPCKTEDQIKIRIKNLTAKNTPDNPVKTFKTTKKIPDFPVFTDPFDVYEIKPVMRQDASCLPVWCKEMKIREIILLHDDDELEGCYSIQRSSSVNIPVVYNKLVTLNPNKSKSAPNTPKMPQETTRPEQPAALKVLQFDDGNLPVTPTSILQVIPTPNTLAAALKVGTLPVTPSSIPTSKIIPAALKVLQFDSVTTSNKIQKSHNYKILVERHVPHQDLLNYMRIFHKEVLLLSQKKISIQTKEELPHSHSSQNITESCSTSVSMVTSFGGLISSESSSPVRKSGAVMIMHGQTPVTCAAPTFVLVNKTVGAPIRGRIDSTILSSALPSSICSVIHTDITSTNKVISPTKLIDEISKEVQNEFTPPKKTPTKRAAEIVASYAPYYLSPELIKDTCLSQDTQERTPTKMSPLSTSSSRYRPVAPKPIILSSFTSPVKKVSPFLEKKKFTSPRRKQLQTKAMSIRPKGFIPNKPHISPSKKAAYSIINRALKRPKTLLPKPFGMVTRPLHVHVREVEDEEEDIPSVVTSESEGMDTDYMSGDCIDTMDVDEAQLYNSPSVFSNRQKHNSGSNRSVESDDTQSEAEDANLYDSQNEDDVIDDEDHLADLMTASSTICFASQRQSAKDKESRKKGMKKKDTTIAMLAPDLLEVDPHKDDKDTAFAQAYLNRTKEALKEDLDKYEQFLKILNDFGKSEQSPIKVSFSEHCTLRSTLHINSKYPNTTGATVAKKS</sequence>
<evidence type="ECO:0000313" key="6">
    <source>
        <dbReference type="EMBL" id="CAG2255334.1"/>
    </source>
</evidence>
<feature type="compositionally biased region" description="Polar residues" evidence="5">
    <location>
        <begin position="1349"/>
        <end position="1365"/>
    </location>
</feature>
<feature type="compositionally biased region" description="Low complexity" evidence="5">
    <location>
        <begin position="374"/>
        <end position="386"/>
    </location>
</feature>
<organism evidence="6 7">
    <name type="scientific">Mytilus edulis</name>
    <name type="common">Blue mussel</name>
    <dbReference type="NCBI Taxonomy" id="6550"/>
    <lineage>
        <taxon>Eukaryota</taxon>
        <taxon>Metazoa</taxon>
        <taxon>Spiralia</taxon>
        <taxon>Lophotrochozoa</taxon>
        <taxon>Mollusca</taxon>
        <taxon>Bivalvia</taxon>
        <taxon>Autobranchia</taxon>
        <taxon>Pteriomorphia</taxon>
        <taxon>Mytilida</taxon>
        <taxon>Mytiloidea</taxon>
        <taxon>Mytilidae</taxon>
        <taxon>Mytilinae</taxon>
        <taxon>Mytilus</taxon>
    </lineage>
</organism>
<feature type="compositionally biased region" description="Polar residues" evidence="5">
    <location>
        <begin position="38"/>
        <end position="84"/>
    </location>
</feature>
<dbReference type="PANTHER" id="PTHR16088:SF3">
    <property type="entry name" value="GON-4-LIKE PROTEIN"/>
    <property type="match status" value="1"/>
</dbReference>
<accession>A0A8S3VJS4</accession>
<dbReference type="EMBL" id="CAJPWZ010003265">
    <property type="protein sequence ID" value="CAG2255334.1"/>
    <property type="molecule type" value="Genomic_DNA"/>
</dbReference>
<feature type="region of interest" description="Disordered" evidence="5">
    <location>
        <begin position="330"/>
        <end position="417"/>
    </location>
</feature>
<keyword evidence="2" id="KW-0805">Transcription regulation</keyword>
<feature type="region of interest" description="Disordered" evidence="5">
    <location>
        <begin position="1191"/>
        <end position="1211"/>
    </location>
</feature>
<feature type="region of interest" description="Disordered" evidence="5">
    <location>
        <begin position="900"/>
        <end position="919"/>
    </location>
</feature>
<dbReference type="InterPro" id="IPR036600">
    <property type="entry name" value="PAH_sf"/>
</dbReference>
<feature type="compositionally biased region" description="Polar residues" evidence="5">
    <location>
        <begin position="900"/>
        <end position="909"/>
    </location>
</feature>
<feature type="compositionally biased region" description="Acidic residues" evidence="5">
    <location>
        <begin position="334"/>
        <end position="345"/>
    </location>
</feature>
<dbReference type="InterPro" id="IPR052435">
    <property type="entry name" value="YY1-Transcr_Regul"/>
</dbReference>